<keyword evidence="7" id="KW-1185">Reference proteome</keyword>
<dbReference type="InterPro" id="IPR036265">
    <property type="entry name" value="HIT-like_sf"/>
</dbReference>
<organism evidence="5">
    <name type="scientific">Sarcoptes scabiei</name>
    <name type="common">Itch mite</name>
    <name type="synonym">Acarus scabiei</name>
    <dbReference type="NCBI Taxonomy" id="52283"/>
    <lineage>
        <taxon>Eukaryota</taxon>
        <taxon>Metazoa</taxon>
        <taxon>Ecdysozoa</taxon>
        <taxon>Arthropoda</taxon>
        <taxon>Chelicerata</taxon>
        <taxon>Arachnida</taxon>
        <taxon>Acari</taxon>
        <taxon>Acariformes</taxon>
        <taxon>Sarcoptiformes</taxon>
        <taxon>Astigmata</taxon>
        <taxon>Psoroptidia</taxon>
        <taxon>Sarcoptoidea</taxon>
        <taxon>Sarcoptidae</taxon>
        <taxon>Sarcoptinae</taxon>
        <taxon>Sarcoptes</taxon>
    </lineage>
</organism>
<dbReference type="PANTHER" id="PTHR23089">
    <property type="entry name" value="HISTIDINE TRIAD HIT PROTEIN"/>
    <property type="match status" value="1"/>
</dbReference>
<dbReference type="InterPro" id="IPR011146">
    <property type="entry name" value="HIT-like"/>
</dbReference>
<dbReference type="CDD" id="cd01276">
    <property type="entry name" value="PKCI_related"/>
    <property type="match status" value="1"/>
</dbReference>
<evidence type="ECO:0000259" key="4">
    <source>
        <dbReference type="PROSITE" id="PS51084"/>
    </source>
</evidence>
<dbReference type="InterPro" id="IPR019808">
    <property type="entry name" value="Histidine_triad_CS"/>
</dbReference>
<dbReference type="InterPro" id="IPR001310">
    <property type="entry name" value="Histidine_triad_HIT"/>
</dbReference>
<evidence type="ECO:0000313" key="7">
    <source>
        <dbReference type="Proteomes" id="UP000070412"/>
    </source>
</evidence>
<gene>
    <name evidence="5" type="primary">SSS_572g</name>
    <name evidence="5" type="ORF">SSS_572</name>
</gene>
<dbReference type="EMBL" id="WVUK01000060">
    <property type="protein sequence ID" value="KAF7491302.1"/>
    <property type="molecule type" value="Genomic_DNA"/>
</dbReference>
<evidence type="ECO:0000256" key="2">
    <source>
        <dbReference type="PIRSR" id="PIRSR601310-3"/>
    </source>
</evidence>
<dbReference type="FunFam" id="3.30.428.10:FF:000005">
    <property type="entry name" value="Histidine triad nucleotide-binding protein 1"/>
    <property type="match status" value="1"/>
</dbReference>
<protein>
    <submittedName>
        <fullName evidence="5">Histidine triad nucleotide-binding protein 1</fullName>
    </submittedName>
</protein>
<dbReference type="Gene3D" id="3.30.428.10">
    <property type="entry name" value="HIT-like"/>
    <property type="match status" value="1"/>
</dbReference>
<dbReference type="PROSITE" id="PS51084">
    <property type="entry name" value="HIT_2"/>
    <property type="match status" value="1"/>
</dbReference>
<evidence type="ECO:0000256" key="3">
    <source>
        <dbReference type="PROSITE-ProRule" id="PRU00464"/>
    </source>
</evidence>
<evidence type="ECO:0000313" key="5">
    <source>
        <dbReference type="EMBL" id="KAF7491302.1"/>
    </source>
</evidence>
<dbReference type="PRINTS" id="PR00332">
    <property type="entry name" value="HISTRIAD"/>
</dbReference>
<feature type="active site" description="Tele-AMP-histidine intermediate" evidence="1">
    <location>
        <position position="220"/>
    </location>
</feature>
<reference evidence="7" key="1">
    <citation type="journal article" date="2020" name="PLoS Negl. Trop. Dis.">
        <title>High-quality nuclear genome for Sarcoptes scabiei-A critical resource for a neglected parasite.</title>
        <authorList>
            <person name="Korhonen P.K."/>
            <person name="Gasser R.B."/>
            <person name="Ma G."/>
            <person name="Wang T."/>
            <person name="Stroehlein A.J."/>
            <person name="Young N.D."/>
            <person name="Ang C.S."/>
            <person name="Fernando D.D."/>
            <person name="Lu H.C."/>
            <person name="Taylor S."/>
            <person name="Reynolds S.L."/>
            <person name="Mofiz E."/>
            <person name="Najaraj S.H."/>
            <person name="Gowda H."/>
            <person name="Madugundu A."/>
            <person name="Renuse S."/>
            <person name="Holt D."/>
            <person name="Pandey A."/>
            <person name="Papenfuss A.T."/>
            <person name="Fischer K."/>
        </authorList>
    </citation>
    <scope>NUCLEOTIDE SEQUENCE [LARGE SCALE GENOMIC DNA]</scope>
</reference>
<reference evidence="6" key="3">
    <citation type="submission" date="2022-06" db="UniProtKB">
        <authorList>
            <consortium name="EnsemblMetazoa"/>
        </authorList>
    </citation>
    <scope>IDENTIFICATION</scope>
</reference>
<feature type="domain" description="HIT" evidence="4">
    <location>
        <begin position="125"/>
        <end position="234"/>
    </location>
</feature>
<dbReference type="AlphaFoldDB" id="A0A834R909"/>
<dbReference type="OrthoDB" id="672793at2759"/>
<evidence type="ECO:0000256" key="1">
    <source>
        <dbReference type="PIRSR" id="PIRSR601310-1"/>
    </source>
</evidence>
<dbReference type="GO" id="GO:0003824">
    <property type="term" value="F:catalytic activity"/>
    <property type="evidence" value="ECO:0007669"/>
    <property type="project" value="InterPro"/>
</dbReference>
<dbReference type="Proteomes" id="UP000070412">
    <property type="component" value="Unassembled WGS sequence"/>
</dbReference>
<accession>A0A834R909</accession>
<name>A0A834R909_SARSC</name>
<feature type="short sequence motif" description="Histidine triad motif" evidence="2 3">
    <location>
        <begin position="218"/>
        <end position="222"/>
    </location>
</feature>
<sequence length="234" mass="26472">MIILKSIKFSHLFSSFKSKMLMNRLNFVKKQSLFVPISSSIVSSFNVTLRCSNKMHSCWKQFHTLSMNGTVSVLQKCSQSNRQRSFSPSGRRISFDRENLLHFIERKMSDEKAKAQTAGPEEETIFGKIVKGIIPTKFLYEDDLVVAFDDINPTAPVHFLVIPRKTISQLSTSTDDDELILGRMMCVARKVAEQKGLATNGYRLVLNNGRHGCQSVYHIHLHVIGGRQLGWPPG</sequence>
<dbReference type="Pfam" id="PF01230">
    <property type="entry name" value="HIT"/>
    <property type="match status" value="1"/>
</dbReference>
<dbReference type="PROSITE" id="PS00892">
    <property type="entry name" value="HIT_1"/>
    <property type="match status" value="1"/>
</dbReference>
<evidence type="ECO:0000313" key="6">
    <source>
        <dbReference type="EnsemblMetazoa" id="KAF7491302.1"/>
    </source>
</evidence>
<proteinExistence type="predicted"/>
<dbReference type="EnsemblMetazoa" id="SSS_572s_mrna">
    <property type="protein sequence ID" value="KAF7491302.1"/>
    <property type="gene ID" value="SSS_572"/>
</dbReference>
<reference evidence="5" key="2">
    <citation type="submission" date="2020-01" db="EMBL/GenBank/DDBJ databases">
        <authorList>
            <person name="Korhonen P.K.K."/>
            <person name="Guangxu M.G."/>
            <person name="Wang T.W."/>
            <person name="Stroehlein A.J.S."/>
            <person name="Young N.D."/>
            <person name="Ang C.-S.A."/>
            <person name="Fernando D.W.F."/>
            <person name="Lu H.L."/>
            <person name="Taylor S.T."/>
            <person name="Ehtesham M.E.M."/>
            <person name="Najaraj S.H.N."/>
            <person name="Harsha G.H.G."/>
            <person name="Madugundu A.M."/>
            <person name="Renuse S.R."/>
            <person name="Holt D.H."/>
            <person name="Pandey A.P."/>
            <person name="Papenfuss A.P."/>
            <person name="Gasser R.B.G."/>
            <person name="Fischer K.F."/>
        </authorList>
    </citation>
    <scope>NUCLEOTIDE SEQUENCE</scope>
    <source>
        <strain evidence="5">SSS_KF_BRIS2020</strain>
    </source>
</reference>
<dbReference type="SUPFAM" id="SSF54197">
    <property type="entry name" value="HIT-like"/>
    <property type="match status" value="1"/>
</dbReference>